<dbReference type="AlphaFoldDB" id="A0A1E3M2H2"/>
<organism evidence="1 2">
    <name type="scientific">Sphingomonas turrisvirgatae</name>
    <dbReference type="NCBI Taxonomy" id="1888892"/>
    <lineage>
        <taxon>Bacteria</taxon>
        <taxon>Pseudomonadati</taxon>
        <taxon>Pseudomonadota</taxon>
        <taxon>Alphaproteobacteria</taxon>
        <taxon>Sphingomonadales</taxon>
        <taxon>Sphingomonadaceae</taxon>
        <taxon>Sphingomonas</taxon>
    </lineage>
</organism>
<dbReference type="Gene3D" id="2.60.120.1110">
    <property type="match status" value="1"/>
</dbReference>
<proteinExistence type="predicted"/>
<dbReference type="Proteomes" id="UP000094487">
    <property type="component" value="Unassembled WGS sequence"/>
</dbReference>
<evidence type="ECO:0000313" key="1">
    <source>
        <dbReference type="EMBL" id="ODP39260.1"/>
    </source>
</evidence>
<dbReference type="OrthoDB" id="5455995at2"/>
<keyword evidence="2" id="KW-1185">Reference proteome</keyword>
<evidence type="ECO:0000313" key="2">
    <source>
        <dbReference type="Proteomes" id="UP000094487"/>
    </source>
</evidence>
<dbReference type="RefSeq" id="WP_069319032.1">
    <property type="nucleotide sequence ID" value="NZ_MDDS01000006.1"/>
</dbReference>
<sequence length="142" mass="14762">MIVDNTLVFSNSQAVTADAGSTNNLDIGAAGTAYGHSAPVKRDIGIGSDIPLWISVTEAFNNLTSLTLVLQTDDTAAFSSPKEVASKTYAAAELTLGARLKFPSSLPEGTDEQYLRLYYDVTGTAPSTGKIFAAVVAGAQTN</sequence>
<name>A0A1E3M2H2_9SPHN</name>
<dbReference type="Pfam" id="PF21190">
    <property type="entry name" value="Bbp16"/>
    <property type="match status" value="1"/>
</dbReference>
<dbReference type="EMBL" id="MDDS01000006">
    <property type="protein sequence ID" value="ODP39260.1"/>
    <property type="molecule type" value="Genomic_DNA"/>
</dbReference>
<accession>A0A1E3M2H2</accession>
<reference evidence="1 2" key="1">
    <citation type="submission" date="2016-08" db="EMBL/GenBank/DDBJ databases">
        <title>Draft genome of the agarase producing Sphingomonas sp. MCT13.</title>
        <authorList>
            <person name="D'Andrea M.M."/>
            <person name="Rossolini G.M."/>
            <person name="Thaller M.C."/>
        </authorList>
    </citation>
    <scope>NUCLEOTIDE SEQUENCE [LARGE SCALE GENOMIC DNA]</scope>
    <source>
        <strain evidence="1 2">MCT13</strain>
    </source>
</reference>
<gene>
    <name evidence="1" type="ORF">BFL28_10630</name>
</gene>
<dbReference type="STRING" id="1888892.BFL28_10630"/>
<comment type="caution">
    <text evidence="1">The sequence shown here is derived from an EMBL/GenBank/DDBJ whole genome shotgun (WGS) entry which is preliminary data.</text>
</comment>
<dbReference type="InterPro" id="IPR048922">
    <property type="entry name" value="Bbp16"/>
</dbReference>
<protein>
    <submittedName>
        <fullName evidence="1">Uncharacterized protein</fullName>
    </submittedName>
</protein>